<accession>A0A919KWA0</accession>
<reference evidence="3" key="1">
    <citation type="journal article" date="2014" name="Int. J. Syst. Evol. Microbiol.">
        <title>Complete genome sequence of Corynebacterium casei LMG S-19264T (=DSM 44701T), isolated from a smear-ripened cheese.</title>
        <authorList>
            <consortium name="US DOE Joint Genome Institute (JGI-PGF)"/>
            <person name="Walter F."/>
            <person name="Albersmeier A."/>
            <person name="Kalinowski J."/>
            <person name="Ruckert C."/>
        </authorList>
    </citation>
    <scope>NUCLEOTIDE SEQUENCE</scope>
    <source>
        <strain evidence="3">CGMCC 4.7398</strain>
    </source>
</reference>
<gene>
    <name evidence="3" type="ORF">GCM10017772_29950</name>
</gene>
<dbReference type="InterPro" id="IPR003382">
    <property type="entry name" value="Flavoprotein"/>
</dbReference>
<evidence type="ECO:0000256" key="1">
    <source>
        <dbReference type="SAM" id="MobiDB-lite"/>
    </source>
</evidence>
<keyword evidence="4" id="KW-1185">Reference proteome</keyword>
<dbReference type="Proteomes" id="UP000627369">
    <property type="component" value="Unassembled WGS sequence"/>
</dbReference>
<evidence type="ECO:0000259" key="2">
    <source>
        <dbReference type="Pfam" id="PF02441"/>
    </source>
</evidence>
<dbReference type="InterPro" id="IPR036551">
    <property type="entry name" value="Flavin_trans-like"/>
</dbReference>
<protein>
    <submittedName>
        <fullName evidence="3">Flavoprotein</fullName>
    </submittedName>
</protein>
<feature type="domain" description="Flavoprotein" evidence="2">
    <location>
        <begin position="7"/>
        <end position="111"/>
    </location>
</feature>
<reference evidence="3" key="2">
    <citation type="submission" date="2020-09" db="EMBL/GenBank/DDBJ databases">
        <authorList>
            <person name="Sun Q."/>
            <person name="Zhou Y."/>
        </authorList>
    </citation>
    <scope>NUCLEOTIDE SEQUENCE</scope>
    <source>
        <strain evidence="3">CGMCC 4.7398</strain>
    </source>
</reference>
<proteinExistence type="predicted"/>
<feature type="compositionally biased region" description="Acidic residues" evidence="1">
    <location>
        <begin position="157"/>
        <end position="169"/>
    </location>
</feature>
<comment type="caution">
    <text evidence="3">The sequence shown here is derived from an EMBL/GenBank/DDBJ whole genome shotgun (WGS) entry which is preliminary data.</text>
</comment>
<dbReference type="AlphaFoldDB" id="A0A919KWA0"/>
<evidence type="ECO:0000313" key="3">
    <source>
        <dbReference type="EMBL" id="GHH74907.1"/>
    </source>
</evidence>
<dbReference type="Gene3D" id="3.40.50.1950">
    <property type="entry name" value="Flavin prenyltransferase-like"/>
    <property type="match status" value="1"/>
</dbReference>
<evidence type="ECO:0000313" key="4">
    <source>
        <dbReference type="Proteomes" id="UP000627369"/>
    </source>
</evidence>
<organism evidence="3 4">
    <name type="scientific">Promicromonospora soli</name>
    <dbReference type="NCBI Taxonomy" id="2035533"/>
    <lineage>
        <taxon>Bacteria</taxon>
        <taxon>Bacillati</taxon>
        <taxon>Actinomycetota</taxon>
        <taxon>Actinomycetes</taxon>
        <taxon>Micrococcales</taxon>
        <taxon>Promicromonosporaceae</taxon>
        <taxon>Promicromonospora</taxon>
    </lineage>
</organism>
<dbReference type="GO" id="GO:0003824">
    <property type="term" value="F:catalytic activity"/>
    <property type="evidence" value="ECO:0007669"/>
    <property type="project" value="InterPro"/>
</dbReference>
<dbReference type="SUPFAM" id="SSF52507">
    <property type="entry name" value="Homo-oligomeric flavin-containing Cys decarboxylases, HFCD"/>
    <property type="match status" value="1"/>
</dbReference>
<sequence>MSLGVLYVVVTGAGAVRQIPSRLLPLATERGWDVHVLATDQAVRSFPETMQQIAEVLGRPVRTDFHTTVGYSLPDPDAVIVAPATYNTITKWALGIADTYVLTRLAEQVGRNVPIAAGPYVNANFAGHPTYRGSLTILKEWGVNVVVGPSEPHESGDDAADDFPWEEILDTVTPPPRTRRGGQG</sequence>
<name>A0A919KWA0_9MICO</name>
<dbReference type="RefSeq" id="WP_189670055.1">
    <property type="nucleotide sequence ID" value="NZ_BNAS01000004.1"/>
</dbReference>
<feature type="region of interest" description="Disordered" evidence="1">
    <location>
        <begin position="149"/>
        <end position="184"/>
    </location>
</feature>
<dbReference type="Pfam" id="PF02441">
    <property type="entry name" value="Flavoprotein"/>
    <property type="match status" value="1"/>
</dbReference>
<dbReference type="EMBL" id="BNAS01000004">
    <property type="protein sequence ID" value="GHH74907.1"/>
    <property type="molecule type" value="Genomic_DNA"/>
</dbReference>